<dbReference type="EMBL" id="JADFTS010000004">
    <property type="protein sequence ID" value="KAF9610882.1"/>
    <property type="molecule type" value="Genomic_DNA"/>
</dbReference>
<evidence type="ECO:0000313" key="1">
    <source>
        <dbReference type="EMBL" id="KAF9610882.1"/>
    </source>
</evidence>
<dbReference type="OrthoDB" id="687122at2759"/>
<proteinExistence type="predicted"/>
<accession>A0A835LZM2</accession>
<sequence>MVCTLGANNCSWKDITVASNLSNCLNHSSLRGSKQLGGIVNSDRALYSNSALHWFFRRPHIIMSFDIHYEKLSLILGPNRETELRNCRCFLIEWQGYLCIAFHRIIARRKENGGYVVLFRYLLKHHDYSVRGGVQEEVWDNVYVILPYKISCLVGDLGGECLLYWFTNGNPSLYSPEKRNSRYIYRYGYGTKVKFPLPLDTDDSTLHES</sequence>
<gene>
    <name evidence="1" type="ORF">IFM89_025344</name>
</gene>
<evidence type="ECO:0000313" key="2">
    <source>
        <dbReference type="Proteomes" id="UP000631114"/>
    </source>
</evidence>
<dbReference type="AlphaFoldDB" id="A0A835LZM2"/>
<dbReference type="Proteomes" id="UP000631114">
    <property type="component" value="Unassembled WGS sequence"/>
</dbReference>
<organism evidence="1 2">
    <name type="scientific">Coptis chinensis</name>
    <dbReference type="NCBI Taxonomy" id="261450"/>
    <lineage>
        <taxon>Eukaryota</taxon>
        <taxon>Viridiplantae</taxon>
        <taxon>Streptophyta</taxon>
        <taxon>Embryophyta</taxon>
        <taxon>Tracheophyta</taxon>
        <taxon>Spermatophyta</taxon>
        <taxon>Magnoliopsida</taxon>
        <taxon>Ranunculales</taxon>
        <taxon>Ranunculaceae</taxon>
        <taxon>Coptidoideae</taxon>
        <taxon>Coptis</taxon>
    </lineage>
</organism>
<comment type="caution">
    <text evidence="1">The sequence shown here is derived from an EMBL/GenBank/DDBJ whole genome shotgun (WGS) entry which is preliminary data.</text>
</comment>
<keyword evidence="2" id="KW-1185">Reference proteome</keyword>
<protein>
    <submittedName>
        <fullName evidence="1">Uncharacterized protein</fullName>
    </submittedName>
</protein>
<name>A0A835LZM2_9MAGN</name>
<reference evidence="1 2" key="1">
    <citation type="submission" date="2020-10" db="EMBL/GenBank/DDBJ databases">
        <title>The Coptis chinensis genome and diversification of protoberbering-type alkaloids.</title>
        <authorList>
            <person name="Wang B."/>
            <person name="Shu S."/>
            <person name="Song C."/>
            <person name="Liu Y."/>
        </authorList>
    </citation>
    <scope>NUCLEOTIDE SEQUENCE [LARGE SCALE GENOMIC DNA]</scope>
    <source>
        <strain evidence="1">HL-2020</strain>
        <tissue evidence="1">Leaf</tissue>
    </source>
</reference>